<dbReference type="InterPro" id="IPR018114">
    <property type="entry name" value="TRYPSIN_HIS"/>
</dbReference>
<dbReference type="EMBL" id="OA882613">
    <property type="protein sequence ID" value="CAD7276203.1"/>
    <property type="molecule type" value="Genomic_DNA"/>
</dbReference>
<dbReference type="OrthoDB" id="6364259at2759"/>
<dbReference type="CDD" id="cd00190">
    <property type="entry name" value="Tryp_SPc"/>
    <property type="match status" value="1"/>
</dbReference>
<dbReference type="PROSITE" id="PS50240">
    <property type="entry name" value="TRYPSIN_DOM"/>
    <property type="match status" value="1"/>
</dbReference>
<protein>
    <recommendedName>
        <fullName evidence="7">Peptidase S1 domain-containing protein</fullName>
    </recommendedName>
</protein>
<sequence>MRQLGLFATNLACIFVVNLINSAACNENGYPETRGLTVIGSTKLTCGRRFFTATRDGVGTAAIVGGRDAEPGEFPFIVSITHGAKEAHFCGGSLIGTRHVLTAAHCLQKLRTNLQVKVREYDIFRTEQPPAAAFPVSSFDMHPGWNPSTLIHDLAIITLDKAVDFDSFAQPVCLPCCPNSAMGGVDHLLGQNLTVAGWGATVEGGTMSPILQKVSVPIIDYGSCKSKLFPQFFIAETHVCAGLTRGGKDSCQGDSGGPLFKEEEGFMTIEGVVSAGIGCARPDMPGVYTRVSEYVPWIMSIMNSGSTETPAASNVVPDKPKAVETSTNKIPDVAGAFFDEASDNESSSRPNNHQNTNYRPQNEAVQWIANLFNLFGGNAFGRRR</sequence>
<dbReference type="GO" id="GO:0006508">
    <property type="term" value="P:proteolysis"/>
    <property type="evidence" value="ECO:0007669"/>
    <property type="project" value="UniProtKB-KW"/>
</dbReference>
<dbReference type="PROSITE" id="PS00135">
    <property type="entry name" value="TRYPSIN_SER"/>
    <property type="match status" value="1"/>
</dbReference>
<dbReference type="InterPro" id="IPR033116">
    <property type="entry name" value="TRYPSIN_SER"/>
</dbReference>
<dbReference type="InterPro" id="IPR009003">
    <property type="entry name" value="Peptidase_S1_PA"/>
</dbReference>
<keyword evidence="1 5" id="KW-0645">Protease</keyword>
<evidence type="ECO:0000256" key="2">
    <source>
        <dbReference type="ARBA" id="ARBA00022801"/>
    </source>
</evidence>
<organism evidence="8">
    <name type="scientific">Notodromas monacha</name>
    <dbReference type="NCBI Taxonomy" id="399045"/>
    <lineage>
        <taxon>Eukaryota</taxon>
        <taxon>Metazoa</taxon>
        <taxon>Ecdysozoa</taxon>
        <taxon>Arthropoda</taxon>
        <taxon>Crustacea</taxon>
        <taxon>Oligostraca</taxon>
        <taxon>Ostracoda</taxon>
        <taxon>Podocopa</taxon>
        <taxon>Podocopida</taxon>
        <taxon>Cypridocopina</taxon>
        <taxon>Cypridoidea</taxon>
        <taxon>Cyprididae</taxon>
        <taxon>Notodromas</taxon>
    </lineage>
</organism>
<evidence type="ECO:0000256" key="4">
    <source>
        <dbReference type="ARBA" id="ARBA00023157"/>
    </source>
</evidence>
<dbReference type="PRINTS" id="PR00722">
    <property type="entry name" value="CHYMOTRYPSIN"/>
</dbReference>
<dbReference type="SUPFAM" id="SSF50494">
    <property type="entry name" value="Trypsin-like serine proteases"/>
    <property type="match status" value="1"/>
</dbReference>
<proteinExistence type="predicted"/>
<evidence type="ECO:0000256" key="3">
    <source>
        <dbReference type="ARBA" id="ARBA00022825"/>
    </source>
</evidence>
<dbReference type="PANTHER" id="PTHR24252:SF7">
    <property type="entry name" value="HYALIN"/>
    <property type="match status" value="1"/>
</dbReference>
<feature type="domain" description="Peptidase S1" evidence="7">
    <location>
        <begin position="63"/>
        <end position="303"/>
    </location>
</feature>
<accession>A0A7R9BIV6</accession>
<evidence type="ECO:0000256" key="5">
    <source>
        <dbReference type="RuleBase" id="RU363034"/>
    </source>
</evidence>
<dbReference type="PROSITE" id="PS00134">
    <property type="entry name" value="TRYPSIN_HIS"/>
    <property type="match status" value="1"/>
</dbReference>
<dbReference type="FunFam" id="2.40.10.10:FF:000006">
    <property type="entry name" value="Serine proteinase stubble"/>
    <property type="match status" value="1"/>
</dbReference>
<reference evidence="8" key="1">
    <citation type="submission" date="2020-11" db="EMBL/GenBank/DDBJ databases">
        <authorList>
            <person name="Tran Van P."/>
        </authorList>
    </citation>
    <scope>NUCLEOTIDE SEQUENCE</scope>
</reference>
<dbReference type="InterPro" id="IPR001314">
    <property type="entry name" value="Peptidase_S1A"/>
</dbReference>
<evidence type="ECO:0000256" key="6">
    <source>
        <dbReference type="SAM" id="SignalP"/>
    </source>
</evidence>
<evidence type="ECO:0000313" key="8">
    <source>
        <dbReference type="EMBL" id="CAD7276203.1"/>
    </source>
</evidence>
<dbReference type="InterPro" id="IPR043504">
    <property type="entry name" value="Peptidase_S1_PA_chymotrypsin"/>
</dbReference>
<dbReference type="SMART" id="SM00020">
    <property type="entry name" value="Tryp_SPc"/>
    <property type="match status" value="1"/>
</dbReference>
<gene>
    <name evidence="8" type="ORF">NMOB1V02_LOCUS3979</name>
</gene>
<feature type="signal peptide" evidence="6">
    <location>
        <begin position="1"/>
        <end position="25"/>
    </location>
</feature>
<keyword evidence="2 5" id="KW-0378">Hydrolase</keyword>
<dbReference type="Gene3D" id="2.40.10.10">
    <property type="entry name" value="Trypsin-like serine proteases"/>
    <property type="match status" value="1"/>
</dbReference>
<name>A0A7R9BIV6_9CRUS</name>
<dbReference type="Proteomes" id="UP000678499">
    <property type="component" value="Unassembled WGS sequence"/>
</dbReference>
<evidence type="ECO:0000256" key="1">
    <source>
        <dbReference type="ARBA" id="ARBA00022670"/>
    </source>
</evidence>
<keyword evidence="9" id="KW-1185">Reference proteome</keyword>
<dbReference type="GO" id="GO:0004252">
    <property type="term" value="F:serine-type endopeptidase activity"/>
    <property type="evidence" value="ECO:0007669"/>
    <property type="project" value="InterPro"/>
</dbReference>
<dbReference type="Pfam" id="PF00089">
    <property type="entry name" value="Trypsin"/>
    <property type="match status" value="1"/>
</dbReference>
<evidence type="ECO:0000259" key="7">
    <source>
        <dbReference type="PROSITE" id="PS50240"/>
    </source>
</evidence>
<keyword evidence="4" id="KW-1015">Disulfide bond</keyword>
<keyword evidence="3 5" id="KW-0720">Serine protease</keyword>
<feature type="chain" id="PRO_5036210033" description="Peptidase S1 domain-containing protein" evidence="6">
    <location>
        <begin position="26"/>
        <end position="384"/>
    </location>
</feature>
<keyword evidence="6" id="KW-0732">Signal</keyword>
<dbReference type="InterPro" id="IPR001254">
    <property type="entry name" value="Trypsin_dom"/>
</dbReference>
<dbReference type="AlphaFoldDB" id="A0A7R9BIV6"/>
<dbReference type="EMBL" id="CAJPEX010000576">
    <property type="protein sequence ID" value="CAG0916355.1"/>
    <property type="molecule type" value="Genomic_DNA"/>
</dbReference>
<dbReference type="PANTHER" id="PTHR24252">
    <property type="entry name" value="ACROSIN-RELATED"/>
    <property type="match status" value="1"/>
</dbReference>
<evidence type="ECO:0000313" key="9">
    <source>
        <dbReference type="Proteomes" id="UP000678499"/>
    </source>
</evidence>